<dbReference type="Proteomes" id="UP000499080">
    <property type="component" value="Unassembled WGS sequence"/>
</dbReference>
<reference evidence="1 2" key="1">
    <citation type="journal article" date="2019" name="Sci. Rep.">
        <title>Orb-weaving spider Araneus ventricosus genome elucidates the spidroin gene catalogue.</title>
        <authorList>
            <person name="Kono N."/>
            <person name="Nakamura H."/>
            <person name="Ohtoshi R."/>
            <person name="Moran D.A.P."/>
            <person name="Shinohara A."/>
            <person name="Yoshida Y."/>
            <person name="Fujiwara M."/>
            <person name="Mori M."/>
            <person name="Tomita M."/>
            <person name="Arakawa K."/>
        </authorList>
    </citation>
    <scope>NUCLEOTIDE SEQUENCE [LARGE SCALE GENOMIC DNA]</scope>
</reference>
<evidence type="ECO:0000313" key="1">
    <source>
        <dbReference type="EMBL" id="GBM17266.1"/>
    </source>
</evidence>
<protein>
    <submittedName>
        <fullName evidence="1">Uncharacterized protein</fullName>
    </submittedName>
</protein>
<sequence length="90" mass="9740">MASAPTTAVCISFFATVNSEQVIFGAHGPRRGLIPGNGTLVMLDTFSSGNWIVCFYCWRQRMCGWDPSVSCGIVARALKELAPVKSSYCC</sequence>
<dbReference type="EMBL" id="BGPR01089926">
    <property type="protein sequence ID" value="GBM17266.1"/>
    <property type="molecule type" value="Genomic_DNA"/>
</dbReference>
<proteinExistence type="predicted"/>
<organism evidence="1 2">
    <name type="scientific">Araneus ventricosus</name>
    <name type="common">Orbweaver spider</name>
    <name type="synonym">Epeira ventricosa</name>
    <dbReference type="NCBI Taxonomy" id="182803"/>
    <lineage>
        <taxon>Eukaryota</taxon>
        <taxon>Metazoa</taxon>
        <taxon>Ecdysozoa</taxon>
        <taxon>Arthropoda</taxon>
        <taxon>Chelicerata</taxon>
        <taxon>Arachnida</taxon>
        <taxon>Araneae</taxon>
        <taxon>Araneomorphae</taxon>
        <taxon>Entelegynae</taxon>
        <taxon>Araneoidea</taxon>
        <taxon>Araneidae</taxon>
        <taxon>Araneus</taxon>
    </lineage>
</organism>
<name>A0A4Y2DMM7_ARAVE</name>
<comment type="caution">
    <text evidence="1">The sequence shown here is derived from an EMBL/GenBank/DDBJ whole genome shotgun (WGS) entry which is preliminary data.</text>
</comment>
<gene>
    <name evidence="1" type="ORF">AVEN_160006_1</name>
</gene>
<accession>A0A4Y2DMM7</accession>
<dbReference type="AlphaFoldDB" id="A0A4Y2DMM7"/>
<keyword evidence="2" id="KW-1185">Reference proteome</keyword>
<evidence type="ECO:0000313" key="2">
    <source>
        <dbReference type="Proteomes" id="UP000499080"/>
    </source>
</evidence>